<gene>
    <name evidence="12" type="ORF">SAMN06265353_1011</name>
</gene>
<evidence type="ECO:0000256" key="2">
    <source>
        <dbReference type="ARBA" id="ARBA00005426"/>
    </source>
</evidence>
<comment type="similarity">
    <text evidence="2">Belongs to the MoaE family.</text>
</comment>
<protein>
    <recommendedName>
        <fullName evidence="4">Molybdopterin synthase catalytic subunit</fullName>
        <ecNumber evidence="3">2.8.1.12</ecNumber>
    </recommendedName>
    <alternativeName>
        <fullName evidence="9">MPT synthase subunit 2</fullName>
    </alternativeName>
    <alternativeName>
        <fullName evidence="7">Molybdenum cofactor biosynthesis protein E</fullName>
    </alternativeName>
    <alternativeName>
        <fullName evidence="8">Molybdopterin-converting factor large subunit</fullName>
    </alternativeName>
    <alternativeName>
        <fullName evidence="10">Molybdopterin-converting factor subunit 2</fullName>
    </alternativeName>
</protein>
<evidence type="ECO:0000313" key="12">
    <source>
        <dbReference type="EMBL" id="SNZ14182.1"/>
    </source>
</evidence>
<evidence type="ECO:0000256" key="1">
    <source>
        <dbReference type="ARBA" id="ARBA00005046"/>
    </source>
</evidence>
<evidence type="ECO:0000256" key="11">
    <source>
        <dbReference type="ARBA" id="ARBA00049878"/>
    </source>
</evidence>
<dbReference type="EC" id="2.8.1.12" evidence="3"/>
<dbReference type="Gene3D" id="3.90.1170.40">
    <property type="entry name" value="Molybdopterin biosynthesis MoaE subunit"/>
    <property type="match status" value="1"/>
</dbReference>
<evidence type="ECO:0000256" key="8">
    <source>
        <dbReference type="ARBA" id="ARBA00030407"/>
    </source>
</evidence>
<dbReference type="InterPro" id="IPR003448">
    <property type="entry name" value="Mopterin_biosynth_MoaE"/>
</dbReference>
<dbReference type="InterPro" id="IPR036563">
    <property type="entry name" value="MoaE_sf"/>
</dbReference>
<dbReference type="AlphaFoldDB" id="A0A285NXG6"/>
<dbReference type="CDD" id="cd00756">
    <property type="entry name" value="MoaE"/>
    <property type="match status" value="1"/>
</dbReference>
<evidence type="ECO:0000256" key="5">
    <source>
        <dbReference type="ARBA" id="ARBA00023150"/>
    </source>
</evidence>
<accession>A0A285NXG6</accession>
<evidence type="ECO:0000313" key="13">
    <source>
        <dbReference type="Proteomes" id="UP000218627"/>
    </source>
</evidence>
<comment type="pathway">
    <text evidence="1">Cofactor biosynthesis; molybdopterin biosynthesis.</text>
</comment>
<evidence type="ECO:0000256" key="6">
    <source>
        <dbReference type="ARBA" id="ARBA00026066"/>
    </source>
</evidence>
<evidence type="ECO:0000256" key="3">
    <source>
        <dbReference type="ARBA" id="ARBA00011950"/>
    </source>
</evidence>
<reference evidence="13" key="1">
    <citation type="submission" date="2017-09" db="EMBL/GenBank/DDBJ databases">
        <authorList>
            <person name="Varghese N."/>
            <person name="Submissions S."/>
        </authorList>
    </citation>
    <scope>NUCLEOTIDE SEQUENCE [LARGE SCALE GENOMIC DNA]</scope>
    <source>
        <strain evidence="13">DSM 2913</strain>
    </source>
</reference>
<sequence>MVYIFKVMVPNVYIGVEWIGAERILSHYSVPQDCGASVIFLGIARSAPEDGDVKELHYEAFPEMAIKVMQEIREEAIKLFSVKEIFIHHRLGVVKVGEPSFLVCVFGGHRDETFKACRYVVDEVKKRAPIWKKEVFSDGRGQWVLGA</sequence>
<evidence type="ECO:0000256" key="4">
    <source>
        <dbReference type="ARBA" id="ARBA00013858"/>
    </source>
</evidence>
<dbReference type="PANTHER" id="PTHR23404">
    <property type="entry name" value="MOLYBDOPTERIN SYNTHASE RELATED"/>
    <property type="match status" value="1"/>
</dbReference>
<keyword evidence="13" id="KW-1185">Reference proteome</keyword>
<dbReference type="GO" id="GO:0030366">
    <property type="term" value="F:molybdopterin synthase activity"/>
    <property type="evidence" value="ECO:0007669"/>
    <property type="project" value="UniProtKB-EC"/>
</dbReference>
<dbReference type="Pfam" id="PF02391">
    <property type="entry name" value="MoaE"/>
    <property type="match status" value="1"/>
</dbReference>
<dbReference type="EMBL" id="OBEN01000004">
    <property type="protein sequence ID" value="SNZ14182.1"/>
    <property type="molecule type" value="Genomic_DNA"/>
</dbReference>
<proteinExistence type="inferred from homology"/>
<name>A0A285NXG6_9AQUI</name>
<keyword evidence="5" id="KW-0501">Molybdenum cofactor biosynthesis</keyword>
<dbReference type="SUPFAM" id="SSF54690">
    <property type="entry name" value="Molybdopterin synthase subunit MoaE"/>
    <property type="match status" value="1"/>
</dbReference>
<dbReference type="GO" id="GO:0006777">
    <property type="term" value="P:Mo-molybdopterin cofactor biosynthetic process"/>
    <property type="evidence" value="ECO:0007669"/>
    <property type="project" value="UniProtKB-KW"/>
</dbReference>
<evidence type="ECO:0000256" key="7">
    <source>
        <dbReference type="ARBA" id="ARBA00029745"/>
    </source>
</evidence>
<comment type="subunit">
    <text evidence="6">Heterotetramer of 2 MoaD subunits and 2 MoaE subunits. Also stable as homodimer. The enzyme changes between these two forms during catalysis.</text>
</comment>
<comment type="catalytic activity">
    <reaction evidence="11">
        <text>2 [molybdopterin-synthase sulfur-carrier protein]-C-terminal-Gly-aminoethanethioate + cyclic pyranopterin phosphate + H2O = molybdopterin + 2 [molybdopterin-synthase sulfur-carrier protein]-C-terminal Gly-Gly + 2 H(+)</text>
        <dbReference type="Rhea" id="RHEA:26333"/>
        <dbReference type="Rhea" id="RHEA-COMP:12202"/>
        <dbReference type="Rhea" id="RHEA-COMP:19907"/>
        <dbReference type="ChEBI" id="CHEBI:15377"/>
        <dbReference type="ChEBI" id="CHEBI:15378"/>
        <dbReference type="ChEBI" id="CHEBI:58698"/>
        <dbReference type="ChEBI" id="CHEBI:59648"/>
        <dbReference type="ChEBI" id="CHEBI:90778"/>
        <dbReference type="ChEBI" id="CHEBI:232372"/>
        <dbReference type="EC" id="2.8.1.12"/>
    </reaction>
</comment>
<evidence type="ECO:0000256" key="10">
    <source>
        <dbReference type="ARBA" id="ARBA00032474"/>
    </source>
</evidence>
<evidence type="ECO:0000256" key="9">
    <source>
        <dbReference type="ARBA" id="ARBA00030781"/>
    </source>
</evidence>
<dbReference type="Proteomes" id="UP000218627">
    <property type="component" value="Unassembled WGS sequence"/>
</dbReference>
<organism evidence="12 13">
    <name type="scientific">Hydrogenobacter hydrogenophilus</name>
    <dbReference type="NCBI Taxonomy" id="35835"/>
    <lineage>
        <taxon>Bacteria</taxon>
        <taxon>Pseudomonadati</taxon>
        <taxon>Aquificota</taxon>
        <taxon>Aquificia</taxon>
        <taxon>Aquificales</taxon>
        <taxon>Aquificaceae</taxon>
        <taxon>Hydrogenobacter</taxon>
    </lineage>
</organism>